<keyword evidence="7" id="KW-0443">Lipid metabolism</keyword>
<evidence type="ECO:0000256" key="4">
    <source>
        <dbReference type="ARBA" id="ARBA00022801"/>
    </source>
</evidence>
<evidence type="ECO:0000256" key="1">
    <source>
        <dbReference type="ARBA" id="ARBA00004229"/>
    </source>
</evidence>
<evidence type="ECO:0000256" key="2">
    <source>
        <dbReference type="ARBA" id="ARBA00022528"/>
    </source>
</evidence>
<evidence type="ECO:0000256" key="7">
    <source>
        <dbReference type="ARBA" id="ARBA00023098"/>
    </source>
</evidence>
<reference evidence="9" key="1">
    <citation type="submission" date="2015-10" db="EMBL/GenBank/DDBJ databases">
        <title>Identification, characterization and heterologous expression of novel galactolipase from Chlorella kessleri.</title>
        <authorList>
            <person name="Hashiro S."/>
            <person name="Fujiuchi K."/>
            <person name="Sugimori D."/>
            <person name="Yasueda H."/>
        </authorList>
    </citation>
    <scope>NUCLEOTIDE SEQUENCE</scope>
    <source>
        <strain evidence="9">11h</strain>
    </source>
</reference>
<dbReference type="BRENDA" id="3.1.1.26">
    <property type="organism ID" value="1328"/>
</dbReference>
<dbReference type="SUPFAM" id="SSF53474">
    <property type="entry name" value="alpha/beta-Hydrolases"/>
    <property type="match status" value="1"/>
</dbReference>
<dbReference type="InterPro" id="IPR029058">
    <property type="entry name" value="AB_hydrolase_fold"/>
</dbReference>
<dbReference type="AlphaFoldDB" id="A0A2Z5TTR4"/>
<dbReference type="GO" id="GO:0047714">
    <property type="term" value="F:galactolipase activity"/>
    <property type="evidence" value="ECO:0007669"/>
    <property type="project" value="UniProtKB-EC"/>
</dbReference>
<protein>
    <submittedName>
        <fullName evidence="9">Galactolipase</fullName>
        <ecNumber evidence="9">3.1.1.26</ecNumber>
    </submittedName>
</protein>
<reference evidence="10" key="2">
    <citation type="submission" date="2017-07" db="EMBL/GenBank/DDBJ databases">
        <title>A novel galactolipase from a green microalga Chlorella kessleri: purification, biochemical characterization, molecular cloning and heterologous expression.</title>
        <authorList>
            <person name="Hashiro S."/>
            <person name="Fujiuchi K."/>
            <person name="Sugimori D."/>
            <person name="Yasueda H."/>
        </authorList>
    </citation>
    <scope>NUCLEOTIDE SEQUENCE</scope>
    <source>
        <strain evidence="10">11h</strain>
    </source>
</reference>
<dbReference type="PANTHER" id="PTHR31403">
    <property type="entry name" value="PHOSPHOLIPASE A1-IBETA2, CHLOROPLASTIC"/>
    <property type="match status" value="1"/>
</dbReference>
<keyword evidence="6" id="KW-0442">Lipid degradation</keyword>
<name>A0A2Z5TTR4_PARKE</name>
<sequence length="535" mass="59126" precursor="true">MAHPKALLQLQTGALLQAHVRVGGAMRRASLATSKLALQRSRRIGTAVEARRLSAAPVLATALREVATKSEVSEARQLELRGSNDWKGLLPTKENDTIDPDLRATILMYGEMAEVTYDSFIGDPSSRFFGRNRFEKPSDLYPDIVLPQSKARSYELLPNVDEAYMFATEGAYKLSDDSKEGNPSPDRIADPQNKNWIGYIAVSKEAEDGMRDIAIMFRGTITGGEWKTNIFGDRLVAWDPRTPGLGGKVHEGFRATYWETGDQDLDSPRATVRRALEAILRKHGTSIGSVTVTGHSLGGALASVAAYDVGLRLKSTEPGSIRDKLTNEGVKIRDKIHVSAITFASPRVGNPDFKHAVKQAGVKMLRVVNYRDVVPQVPGFLSTAVTKSLILAGIDARAPGDGVGTVLKFLNWGLSKVPVLGDWSYEHTDPEWTVNTDDITYVEGPANNAKRPMRVLERKDVGPRHNLEVYLYMVATLSAQKGGAIERDPVLLNKGDWCVESKWLEEHKRPDTPKAWFQPQVCETFSQWKKDTYGK</sequence>
<organism evidence="9">
    <name type="scientific">Parachlorella kessleri</name>
    <name type="common">Green alga</name>
    <name type="synonym">Chlorella kessleri</name>
    <dbReference type="NCBI Taxonomy" id="3074"/>
    <lineage>
        <taxon>Eukaryota</taxon>
        <taxon>Viridiplantae</taxon>
        <taxon>Chlorophyta</taxon>
        <taxon>core chlorophytes</taxon>
        <taxon>Trebouxiophyceae</taxon>
        <taxon>Chlorellales</taxon>
        <taxon>Chlorellaceae</taxon>
        <taxon>Parachlorella</taxon>
    </lineage>
</organism>
<dbReference type="EMBL" id="LC314400">
    <property type="protein sequence ID" value="BBC20823.1"/>
    <property type="molecule type" value="Genomic_DNA"/>
</dbReference>
<evidence type="ECO:0000256" key="5">
    <source>
        <dbReference type="ARBA" id="ARBA00022946"/>
    </source>
</evidence>
<accession>A0A2Z5TTR4</accession>
<evidence type="ECO:0000259" key="8">
    <source>
        <dbReference type="Pfam" id="PF01764"/>
    </source>
</evidence>
<dbReference type="PANTHER" id="PTHR31403:SF7">
    <property type="entry name" value="PHOSPHOLIPASE A1-IGAMMA3, CHLOROPLASTIC"/>
    <property type="match status" value="1"/>
</dbReference>
<evidence type="ECO:0000256" key="3">
    <source>
        <dbReference type="ARBA" id="ARBA00022640"/>
    </source>
</evidence>
<dbReference type="GO" id="GO:0009507">
    <property type="term" value="C:chloroplast"/>
    <property type="evidence" value="ECO:0007669"/>
    <property type="project" value="UniProtKB-SubCell"/>
</dbReference>
<dbReference type="Gene3D" id="3.40.50.1820">
    <property type="entry name" value="alpha/beta hydrolase"/>
    <property type="match status" value="1"/>
</dbReference>
<evidence type="ECO:0000313" key="9">
    <source>
        <dbReference type="EMBL" id="BBA93755.1"/>
    </source>
</evidence>
<dbReference type="EMBL" id="LC094143">
    <property type="protein sequence ID" value="BBA93755.1"/>
    <property type="molecule type" value="mRNA"/>
</dbReference>
<keyword evidence="5" id="KW-0809">Transit peptide</keyword>
<dbReference type="GO" id="GO:0004620">
    <property type="term" value="F:phospholipase activity"/>
    <property type="evidence" value="ECO:0007669"/>
    <property type="project" value="UniProtKB-ARBA"/>
</dbReference>
<keyword evidence="3" id="KW-0934">Plastid</keyword>
<dbReference type="InterPro" id="IPR002921">
    <property type="entry name" value="Fungal_lipase-type"/>
</dbReference>
<gene>
    <name evidence="9" type="primary">chGL</name>
    <name evidence="10" type="synonym">ckGL</name>
</gene>
<dbReference type="EC" id="3.1.1.26" evidence="9"/>
<comment type="subcellular location">
    <subcellularLocation>
        <location evidence="1">Plastid</location>
        <location evidence="1">Chloroplast</location>
    </subcellularLocation>
</comment>
<evidence type="ECO:0000313" key="10">
    <source>
        <dbReference type="EMBL" id="BBC20823.1"/>
    </source>
</evidence>
<proteinExistence type="evidence at transcript level"/>
<keyword evidence="2" id="KW-0150">Chloroplast</keyword>
<keyword evidence="4 9" id="KW-0378">Hydrolase</keyword>
<feature type="domain" description="Fungal lipase-type" evidence="8">
    <location>
        <begin position="215"/>
        <end position="380"/>
    </location>
</feature>
<evidence type="ECO:0000256" key="6">
    <source>
        <dbReference type="ARBA" id="ARBA00022963"/>
    </source>
</evidence>
<dbReference type="GO" id="GO:0016042">
    <property type="term" value="P:lipid catabolic process"/>
    <property type="evidence" value="ECO:0007669"/>
    <property type="project" value="UniProtKB-KW"/>
</dbReference>
<dbReference type="Pfam" id="PF01764">
    <property type="entry name" value="Lipase_3"/>
    <property type="match status" value="1"/>
</dbReference>
<dbReference type="CDD" id="cd00519">
    <property type="entry name" value="Lipase_3"/>
    <property type="match status" value="1"/>
</dbReference>